<dbReference type="Pfam" id="PF00250">
    <property type="entry name" value="Forkhead"/>
    <property type="match status" value="1"/>
</dbReference>
<sequence length="1478" mass="158782">MSGPTNQDNEVLETPEVVDLLIPSHSGGATNPFDDLSLENEELNKMLGLSTSVSNLETSTPSGTKDILAAIDGILTASPIHVALESRKSTSDTVPDTFGDTFTSTSPQTTPMFEDEQGSRTKSHTPIQPSSPTVTTTSTSASTLTPASQMATTNSKSKQPLEERKRSSVFPVTLESALGKEFAKRVNPKSSTKSSNVASDDEEEDDEAAEVAKISAYARLDFEHFTFYVQTLQVILGRRSNEDANLHAVDVHLSSKKAISRKHAKIFYNFGTQRFELSVLGRNGAFVDDLFVEKGITVPLTDGTKIQVGDIPFSFVLPSIEAAENKNATSQAAKPFNPSDAINLRSNLYHVQTPGKMKKGNKVTKEIESEKKVELPTMDIKVSKSELLVPSKAVSNTLETDTLTTQASNLATLAPNLNLAEKVPQNNRTNHKIQGKYQGKTPHTEGIKNRRKSSFTLPKEFKDMSASSRRNSLILQRRLSTSRRKSMNPGNQDEVGDILKELGINSIDEIGDVDPNVLDEQLLSILGDDSEFDHETSLRLSAFNESAILEEDEKSSKEIEITVKLEDPSKSLSSQRNESLGLDLLDPEIATLAPLIVAHNEELLREKEAKEKVQEMTLEHPLIGKPANNNPLLGKPASIQPPHNPRLYGKPLSSIAKPQLLHNGLPVTTNMSTTNTLPHNNFKGIGLGSLPMNLQSGLGGGNSFPHPIIPPRPPLPKLNVTVNYITESHPRQSSSYKAITVDLKPSHPSVCLRKSMEPLGQLPKIPARNKPIRKSKPIYNANEIPDMYKLKPNISNSIMITNVLSKAAATSTTGLTISELHDAIRETYPYYKYCADGWQFSVNHSLRLSKSFKRLPNKKDNEWCWVIDESFIIDKEKARKKQQEIAAAKSKAAAIRTEELKQKQRLEAQQAISNNIIGRGISSPFGITAGLKMPQSQFVSLNKAINGVQIPTSIAEMASQITHNGRTIPPSALGYFPGSALATSPGMGGSSSPPMGISPPGNLSPLMKTSSTNIKAQLAANRAISNAKFPPKPNASGEQPKTIPVHGWTPKSQNTISSSNPSTSVTNTTRETSTAKLVSPPITSQTINQDTKKSLAYLQKELFVLYKARKLSYNTATTTEIITNALATTIAQVNAIGAKAGCGDNALIFLVEKAPQQVSKILDIALSKSIKEKQGTMLSRQATPGPSSSGPGTPQVASPSPVTTTALKVPTTTTTAAAAATATATAAAAATTTTTTVSDTASRVSTPVIPPPVVAAPIPKKATEPILAASEQNDSDVEPLLSKPASPYQPTSNTIAGAADEATEVTVPPPPSPLVRTNETSNTKTESIQTTPTSNTSQVLPKIEAIQQPPLSNTNTITSKPTIPSTISPTVSTPTMKKPSYNHPGLSKPPVFSSTPKPPSFGSKGGSKFSQMAKTPLFLSNRTPLSSSTPSGGTPVQSKSFTPRLSTPEPINSEGTNKRKLEESPESVSTKVQKILDL</sequence>
<dbReference type="PROSITE" id="PS50039">
    <property type="entry name" value="FORK_HEAD_3"/>
    <property type="match status" value="1"/>
</dbReference>
<feature type="region of interest" description="Disordered" evidence="4">
    <location>
        <begin position="1301"/>
        <end position="1337"/>
    </location>
</feature>
<dbReference type="InterPro" id="IPR036388">
    <property type="entry name" value="WH-like_DNA-bd_sf"/>
</dbReference>
<feature type="compositionally biased region" description="Polar residues" evidence="4">
    <location>
        <begin position="100"/>
        <end position="111"/>
    </location>
</feature>
<evidence type="ECO:0000256" key="4">
    <source>
        <dbReference type="SAM" id="MobiDB-lite"/>
    </source>
</evidence>
<feature type="compositionally biased region" description="Low complexity" evidence="4">
    <location>
        <begin position="1392"/>
        <end position="1410"/>
    </location>
</feature>
<dbReference type="InterPro" id="IPR036390">
    <property type="entry name" value="WH_DNA-bd_sf"/>
</dbReference>
<dbReference type="CDD" id="cd22701">
    <property type="entry name" value="FHA_FKH1-like"/>
    <property type="match status" value="1"/>
</dbReference>
<feature type="region of interest" description="Disordered" evidence="4">
    <location>
        <begin position="1175"/>
        <end position="1202"/>
    </location>
</feature>
<feature type="region of interest" description="Disordered" evidence="4">
    <location>
        <begin position="432"/>
        <end position="455"/>
    </location>
</feature>
<dbReference type="PANTHER" id="PTHR21712">
    <property type="entry name" value="PRE-RRNA-PROCESSING PROTEIN FHL1"/>
    <property type="match status" value="1"/>
</dbReference>
<dbReference type="Gene3D" id="1.10.10.10">
    <property type="entry name" value="Winged helix-like DNA-binding domain superfamily/Winged helix DNA-binding domain"/>
    <property type="match status" value="1"/>
</dbReference>
<feature type="compositionally biased region" description="Low complexity" evidence="4">
    <location>
        <begin position="1426"/>
        <end position="1435"/>
    </location>
</feature>
<feature type="region of interest" description="Disordered" evidence="4">
    <location>
        <begin position="1228"/>
        <end position="1256"/>
    </location>
</feature>
<dbReference type="OrthoDB" id="5954824at2759"/>
<feature type="domain" description="Fork-head" evidence="6">
    <location>
        <begin position="791"/>
        <end position="883"/>
    </location>
</feature>
<dbReference type="InterPro" id="IPR045178">
    <property type="entry name" value="Fhl1/FHA1"/>
</dbReference>
<feature type="compositionally biased region" description="Polar residues" evidence="4">
    <location>
        <begin position="1436"/>
        <end position="1455"/>
    </location>
</feature>
<feature type="region of interest" description="Disordered" evidence="4">
    <location>
        <begin position="1351"/>
        <end position="1478"/>
    </location>
</feature>
<proteinExistence type="predicted"/>
<feature type="region of interest" description="Disordered" evidence="4">
    <location>
        <begin position="1048"/>
        <end position="1077"/>
    </location>
</feature>
<dbReference type="InterPro" id="IPR000253">
    <property type="entry name" value="FHA_dom"/>
</dbReference>
<feature type="compositionally biased region" description="Low complexity" evidence="4">
    <location>
        <begin position="125"/>
        <end position="148"/>
    </location>
</feature>
<gene>
    <name evidence="7" type="primary">FHL1</name>
    <name evidence="7" type="ORF">KQ657_001434</name>
</gene>
<dbReference type="PANTHER" id="PTHR21712:SF29">
    <property type="entry name" value="PRE-RRNA-PROCESSING PROTEIN FHL1"/>
    <property type="match status" value="1"/>
</dbReference>
<dbReference type="GeneID" id="66114808"/>
<dbReference type="SMART" id="SM00240">
    <property type="entry name" value="FHA"/>
    <property type="match status" value="1"/>
</dbReference>
<evidence type="ECO:0000313" key="7">
    <source>
        <dbReference type="EMBL" id="KAG7192654.1"/>
    </source>
</evidence>
<feature type="compositionally biased region" description="Low complexity" evidence="4">
    <location>
        <begin position="1352"/>
        <end position="1375"/>
    </location>
</feature>
<dbReference type="GO" id="GO:0043565">
    <property type="term" value="F:sequence-specific DNA binding"/>
    <property type="evidence" value="ECO:0007669"/>
    <property type="project" value="InterPro"/>
</dbReference>
<evidence type="ECO:0000313" key="8">
    <source>
        <dbReference type="Proteomes" id="UP000790833"/>
    </source>
</evidence>
<feature type="compositionally biased region" description="Polar residues" evidence="4">
    <location>
        <begin position="149"/>
        <end position="158"/>
    </location>
</feature>
<protein>
    <submittedName>
        <fullName evidence="7">Pre-rRNA-processing protein fhl1</fullName>
    </submittedName>
</protein>
<feature type="region of interest" description="Disordered" evidence="4">
    <location>
        <begin position="182"/>
        <end position="206"/>
    </location>
</feature>
<reference evidence="7" key="1">
    <citation type="submission" date="2021-03" db="EMBL/GenBank/DDBJ databases">
        <authorList>
            <person name="Palmer J.M."/>
        </authorList>
    </citation>
    <scope>NUCLEOTIDE SEQUENCE</scope>
    <source>
        <strain evidence="7">ARV_011</strain>
    </source>
</reference>
<dbReference type="Pfam" id="PF00498">
    <property type="entry name" value="FHA"/>
    <property type="match status" value="1"/>
</dbReference>
<evidence type="ECO:0000259" key="5">
    <source>
        <dbReference type="PROSITE" id="PS50006"/>
    </source>
</evidence>
<dbReference type="InterPro" id="IPR008984">
    <property type="entry name" value="SMAD_FHA_dom_sf"/>
</dbReference>
<keyword evidence="2 3" id="KW-0539">Nucleus</keyword>
<feature type="domain" description="FHA" evidence="5">
    <location>
        <begin position="234"/>
        <end position="292"/>
    </location>
</feature>
<dbReference type="Proteomes" id="UP000790833">
    <property type="component" value="Unassembled WGS sequence"/>
</dbReference>
<evidence type="ECO:0000256" key="2">
    <source>
        <dbReference type="ARBA" id="ARBA00023242"/>
    </source>
</evidence>
<dbReference type="GO" id="GO:0003700">
    <property type="term" value="F:DNA-binding transcription factor activity"/>
    <property type="evidence" value="ECO:0007669"/>
    <property type="project" value="InterPro"/>
</dbReference>
<feature type="DNA-binding region" description="Fork-head" evidence="3">
    <location>
        <begin position="791"/>
        <end position="883"/>
    </location>
</feature>
<evidence type="ECO:0000256" key="1">
    <source>
        <dbReference type="ARBA" id="ARBA00023125"/>
    </source>
</evidence>
<keyword evidence="1 3" id="KW-0238">DNA-binding</keyword>
<dbReference type="GO" id="GO:0005634">
    <property type="term" value="C:nucleus"/>
    <property type="evidence" value="ECO:0007669"/>
    <property type="project" value="UniProtKB-SubCell"/>
</dbReference>
<dbReference type="Gene3D" id="2.60.200.20">
    <property type="match status" value="1"/>
</dbReference>
<accession>A0A9P7V780</accession>
<comment type="subcellular location">
    <subcellularLocation>
        <location evidence="3">Nucleus</location>
    </subcellularLocation>
</comment>
<dbReference type="SUPFAM" id="SSF46785">
    <property type="entry name" value="Winged helix' DNA-binding domain"/>
    <property type="match status" value="1"/>
</dbReference>
<dbReference type="SUPFAM" id="SSF49879">
    <property type="entry name" value="SMAD/FHA domain"/>
    <property type="match status" value="1"/>
</dbReference>
<organism evidence="7 8">
    <name type="scientific">Scheffersomyces spartinae</name>
    <dbReference type="NCBI Taxonomy" id="45513"/>
    <lineage>
        <taxon>Eukaryota</taxon>
        <taxon>Fungi</taxon>
        <taxon>Dikarya</taxon>
        <taxon>Ascomycota</taxon>
        <taxon>Saccharomycotina</taxon>
        <taxon>Pichiomycetes</taxon>
        <taxon>Debaryomycetaceae</taxon>
        <taxon>Scheffersomyces</taxon>
    </lineage>
</organism>
<keyword evidence="8" id="KW-1185">Reference proteome</keyword>
<dbReference type="SMART" id="SM00339">
    <property type="entry name" value="FH"/>
    <property type="match status" value="1"/>
</dbReference>
<comment type="caution">
    <text evidence="7">The sequence shown here is derived from an EMBL/GenBank/DDBJ whole genome shotgun (WGS) entry which is preliminary data.</text>
</comment>
<dbReference type="GO" id="GO:0060962">
    <property type="term" value="P:regulation of ribosomal protein gene transcription by RNA polymerase II"/>
    <property type="evidence" value="ECO:0007669"/>
    <property type="project" value="InterPro"/>
</dbReference>
<feature type="compositionally biased region" description="Low complexity" evidence="4">
    <location>
        <begin position="1052"/>
        <end position="1074"/>
    </location>
</feature>
<dbReference type="PROSITE" id="PS50006">
    <property type="entry name" value="FHA_DOMAIN"/>
    <property type="match status" value="1"/>
</dbReference>
<feature type="compositionally biased region" description="Polar residues" evidence="4">
    <location>
        <begin position="1315"/>
        <end position="1337"/>
    </location>
</feature>
<feature type="region of interest" description="Disordered" evidence="4">
    <location>
        <begin position="86"/>
        <end position="168"/>
    </location>
</feature>
<dbReference type="RefSeq" id="XP_043048204.1">
    <property type="nucleotide sequence ID" value="XM_043192232.1"/>
</dbReference>
<dbReference type="InterPro" id="IPR001766">
    <property type="entry name" value="Fork_head_dom"/>
</dbReference>
<name>A0A9P7V780_9ASCO</name>
<dbReference type="EMBL" id="JAHMUF010000016">
    <property type="protein sequence ID" value="KAG7192654.1"/>
    <property type="molecule type" value="Genomic_DNA"/>
</dbReference>
<evidence type="ECO:0000259" key="6">
    <source>
        <dbReference type="PROSITE" id="PS50039"/>
    </source>
</evidence>
<evidence type="ECO:0000256" key="3">
    <source>
        <dbReference type="PROSITE-ProRule" id="PRU00089"/>
    </source>
</evidence>